<reference evidence="9" key="1">
    <citation type="submission" date="2025-08" db="UniProtKB">
        <authorList>
            <consortium name="RefSeq"/>
        </authorList>
    </citation>
    <scope>IDENTIFICATION</scope>
</reference>
<dbReference type="KEGG" id="aplc:110977885"/>
<dbReference type="PRINTS" id="PR00392">
    <property type="entry name" value="PROFILIN"/>
</dbReference>
<dbReference type="RefSeq" id="XP_022088097.1">
    <property type="nucleotide sequence ID" value="XM_022232405.1"/>
</dbReference>
<organism evidence="8 9">
    <name type="scientific">Acanthaster planci</name>
    <name type="common">Crown-of-thorns starfish</name>
    <dbReference type="NCBI Taxonomy" id="133434"/>
    <lineage>
        <taxon>Eukaryota</taxon>
        <taxon>Metazoa</taxon>
        <taxon>Echinodermata</taxon>
        <taxon>Eleutherozoa</taxon>
        <taxon>Asterozoa</taxon>
        <taxon>Asteroidea</taxon>
        <taxon>Valvatacea</taxon>
        <taxon>Valvatida</taxon>
        <taxon>Acanthasteridae</taxon>
        <taxon>Acanthaster</taxon>
    </lineage>
</organism>
<gene>
    <name evidence="9" type="primary">LOC110977885</name>
</gene>
<dbReference type="InterPro" id="IPR036140">
    <property type="entry name" value="PFN_sf"/>
</dbReference>
<dbReference type="GeneID" id="110977885"/>
<comment type="similarity">
    <text evidence="2 7">Belongs to the profilin family.</text>
</comment>
<evidence type="ECO:0000256" key="6">
    <source>
        <dbReference type="ARBA" id="ARBA00023212"/>
    </source>
</evidence>
<keyword evidence="4" id="KW-0963">Cytoplasm</keyword>
<evidence type="ECO:0000256" key="7">
    <source>
        <dbReference type="RuleBase" id="RU003909"/>
    </source>
</evidence>
<protein>
    <recommendedName>
        <fullName evidence="7">Profilin</fullName>
    </recommendedName>
</protein>
<dbReference type="InterPro" id="IPR005455">
    <property type="entry name" value="PFN_euk"/>
</dbReference>
<dbReference type="AlphaFoldDB" id="A0A8B7Y6C1"/>
<dbReference type="PANTHER" id="PTHR11604">
    <property type="entry name" value="PROFILIN"/>
    <property type="match status" value="1"/>
</dbReference>
<dbReference type="OrthoDB" id="421374at2759"/>
<dbReference type="PROSITE" id="PS00414">
    <property type="entry name" value="PROFILIN"/>
    <property type="match status" value="1"/>
</dbReference>
<sequence length="144" mass="15444">MSWDAYKDSLDGYYCAEIQRRGEKGSSQLTHVGIFGLADGNPWMSTNKPWSITASAGDIKNIVSSFTQAQNPLGATGIKLGSMKFMYLRSDDTTVFGKKKGIGSICIYKSKTALLIVIASESAQAGDLNNATIKLGDYLTGNGM</sequence>
<dbReference type="InterPro" id="IPR027310">
    <property type="entry name" value="Profilin_CS"/>
</dbReference>
<keyword evidence="5 7" id="KW-0009">Actin-binding</keyword>
<keyword evidence="6" id="KW-0206">Cytoskeleton</keyword>
<dbReference type="GO" id="GO:0003785">
    <property type="term" value="F:actin monomer binding"/>
    <property type="evidence" value="ECO:0007669"/>
    <property type="project" value="TreeGrafter"/>
</dbReference>
<evidence type="ECO:0000313" key="8">
    <source>
        <dbReference type="Proteomes" id="UP000694845"/>
    </source>
</evidence>
<comment type="subunit">
    <text evidence="3">Occurs in many kinds of cells as a complex with monomeric actin in a 1:1 ratio.</text>
</comment>
<dbReference type="GO" id="GO:0005938">
    <property type="term" value="C:cell cortex"/>
    <property type="evidence" value="ECO:0007669"/>
    <property type="project" value="TreeGrafter"/>
</dbReference>
<keyword evidence="8" id="KW-1185">Reference proteome</keyword>
<dbReference type="OMA" id="YICLYAE"/>
<dbReference type="PANTHER" id="PTHR11604:SF0">
    <property type="entry name" value="PROFILIN"/>
    <property type="match status" value="1"/>
</dbReference>
<evidence type="ECO:0000256" key="1">
    <source>
        <dbReference type="ARBA" id="ARBA00004245"/>
    </source>
</evidence>
<comment type="subcellular location">
    <subcellularLocation>
        <location evidence="1">Cytoplasm</location>
        <location evidence="1">Cytoskeleton</location>
    </subcellularLocation>
</comment>
<dbReference type="Gene3D" id="3.30.450.30">
    <property type="entry name" value="Dynein light chain 2a, cytoplasmic"/>
    <property type="match status" value="1"/>
</dbReference>
<proteinExistence type="inferred from homology"/>
<evidence type="ECO:0000313" key="9">
    <source>
        <dbReference type="RefSeq" id="XP_022088097.1"/>
    </source>
</evidence>
<dbReference type="SMART" id="SM00392">
    <property type="entry name" value="PROF"/>
    <property type="match status" value="1"/>
</dbReference>
<dbReference type="CDD" id="cd00148">
    <property type="entry name" value="PROF"/>
    <property type="match status" value="1"/>
</dbReference>
<accession>A0A8B7Y6C1</accession>
<evidence type="ECO:0000256" key="2">
    <source>
        <dbReference type="ARBA" id="ARBA00010058"/>
    </source>
</evidence>
<evidence type="ECO:0000256" key="5">
    <source>
        <dbReference type="ARBA" id="ARBA00023203"/>
    </source>
</evidence>
<evidence type="ECO:0000256" key="3">
    <source>
        <dbReference type="ARBA" id="ARBA00011583"/>
    </source>
</evidence>
<evidence type="ECO:0000256" key="4">
    <source>
        <dbReference type="ARBA" id="ARBA00022490"/>
    </source>
</evidence>
<dbReference type="SUPFAM" id="SSF55770">
    <property type="entry name" value="Profilin (actin-binding protein)"/>
    <property type="match status" value="1"/>
</dbReference>
<name>A0A8B7Y6C1_ACAPL</name>
<dbReference type="Proteomes" id="UP000694845">
    <property type="component" value="Unplaced"/>
</dbReference>
<dbReference type="InterPro" id="IPR048278">
    <property type="entry name" value="PFN"/>
</dbReference>
<dbReference type="GO" id="GO:0005856">
    <property type="term" value="C:cytoskeleton"/>
    <property type="evidence" value="ECO:0007669"/>
    <property type="project" value="UniProtKB-SubCell"/>
</dbReference>
<dbReference type="Pfam" id="PF00235">
    <property type="entry name" value="Profilin"/>
    <property type="match status" value="1"/>
</dbReference>